<accession>A0A0E9SKA6</accession>
<reference evidence="1" key="1">
    <citation type="submission" date="2014-11" db="EMBL/GenBank/DDBJ databases">
        <authorList>
            <person name="Amaro Gonzalez C."/>
        </authorList>
    </citation>
    <scope>NUCLEOTIDE SEQUENCE</scope>
</reference>
<protein>
    <submittedName>
        <fullName evidence="1">Uncharacterized protein</fullName>
    </submittedName>
</protein>
<proteinExistence type="predicted"/>
<name>A0A0E9SKA6_ANGAN</name>
<organism evidence="1">
    <name type="scientific">Anguilla anguilla</name>
    <name type="common">European freshwater eel</name>
    <name type="synonym">Muraena anguilla</name>
    <dbReference type="NCBI Taxonomy" id="7936"/>
    <lineage>
        <taxon>Eukaryota</taxon>
        <taxon>Metazoa</taxon>
        <taxon>Chordata</taxon>
        <taxon>Craniata</taxon>
        <taxon>Vertebrata</taxon>
        <taxon>Euteleostomi</taxon>
        <taxon>Actinopterygii</taxon>
        <taxon>Neopterygii</taxon>
        <taxon>Teleostei</taxon>
        <taxon>Anguilliformes</taxon>
        <taxon>Anguillidae</taxon>
        <taxon>Anguilla</taxon>
    </lineage>
</organism>
<dbReference type="EMBL" id="GBXM01067644">
    <property type="protein sequence ID" value="JAH40933.1"/>
    <property type="molecule type" value="Transcribed_RNA"/>
</dbReference>
<evidence type="ECO:0000313" key="1">
    <source>
        <dbReference type="EMBL" id="JAH40933.1"/>
    </source>
</evidence>
<reference evidence="1" key="2">
    <citation type="journal article" date="2015" name="Fish Shellfish Immunol.">
        <title>Early steps in the European eel (Anguilla anguilla)-Vibrio vulnificus interaction in the gills: Role of the RtxA13 toxin.</title>
        <authorList>
            <person name="Callol A."/>
            <person name="Pajuelo D."/>
            <person name="Ebbesson L."/>
            <person name="Teles M."/>
            <person name="MacKenzie S."/>
            <person name="Amaro C."/>
        </authorList>
    </citation>
    <scope>NUCLEOTIDE SEQUENCE</scope>
</reference>
<sequence length="41" mass="5012">MNPCITRSFLFQLTIKNQKTKICYLILNQKRKRPCFSLFQF</sequence>
<dbReference type="AlphaFoldDB" id="A0A0E9SKA6"/>